<dbReference type="PANTHER" id="PTHR42883:SF2">
    <property type="entry name" value="THYMIDYLYLTRANSFERASE"/>
    <property type="match status" value="1"/>
</dbReference>
<dbReference type="Proteomes" id="UP000034911">
    <property type="component" value="Unassembled WGS sequence"/>
</dbReference>
<feature type="domain" description="Mannose-1-phosphate guanyltransferase C-terminal" evidence="2">
    <location>
        <begin position="278"/>
        <end position="359"/>
    </location>
</feature>
<evidence type="ECO:0000313" key="3">
    <source>
        <dbReference type="EMBL" id="KKU14284.1"/>
    </source>
</evidence>
<name>A0A0G1N1B6_9BACT</name>
<gene>
    <name evidence="3" type="ORF">UX20_C0002G0021</name>
</gene>
<feature type="domain" description="Nucleotidyl transferase" evidence="1">
    <location>
        <begin position="5"/>
        <end position="240"/>
    </location>
</feature>
<comment type="caution">
    <text evidence="3">The sequence shown here is derived from an EMBL/GenBank/DDBJ whole genome shotgun (WGS) entry which is preliminary data.</text>
</comment>
<dbReference type="Pfam" id="PF25087">
    <property type="entry name" value="GMPPB_C"/>
    <property type="match status" value="1"/>
</dbReference>
<organism evidence="3 4">
    <name type="scientific">Candidatus Magasanikbacteria bacterium GW2011_GWC2_45_8</name>
    <dbReference type="NCBI Taxonomy" id="1619050"/>
    <lineage>
        <taxon>Bacteria</taxon>
        <taxon>Candidatus Magasanikiibacteriota</taxon>
    </lineage>
</organism>
<dbReference type="Gene3D" id="2.160.10.10">
    <property type="entry name" value="Hexapeptide repeat proteins"/>
    <property type="match status" value="1"/>
</dbReference>
<dbReference type="InterPro" id="IPR056729">
    <property type="entry name" value="GMPPB_C"/>
</dbReference>
<dbReference type="NCBIfam" id="TIGR01208">
    <property type="entry name" value="rmlA_long"/>
    <property type="match status" value="1"/>
</dbReference>
<keyword evidence="3" id="KW-0808">Transferase</keyword>
<reference evidence="3 4" key="1">
    <citation type="journal article" date="2015" name="Nature">
        <title>rRNA introns, odd ribosomes, and small enigmatic genomes across a large radiation of phyla.</title>
        <authorList>
            <person name="Brown C.T."/>
            <person name="Hug L.A."/>
            <person name="Thomas B.C."/>
            <person name="Sharon I."/>
            <person name="Castelle C.J."/>
            <person name="Singh A."/>
            <person name="Wilkins M.J."/>
            <person name="Williams K.H."/>
            <person name="Banfield J.F."/>
        </authorList>
    </citation>
    <scope>NUCLEOTIDE SEQUENCE [LARGE SCALE GENOMIC DNA]</scope>
</reference>
<dbReference type="PATRIC" id="fig|1619050.3.peg.39"/>
<dbReference type="InterPro" id="IPR005908">
    <property type="entry name" value="G1P_thy_trans_l"/>
</dbReference>
<proteinExistence type="predicted"/>
<dbReference type="SUPFAM" id="SSF53448">
    <property type="entry name" value="Nucleotide-diphospho-sugar transferases"/>
    <property type="match status" value="1"/>
</dbReference>
<accession>A0A0G1N1B6</accession>
<evidence type="ECO:0000259" key="2">
    <source>
        <dbReference type="Pfam" id="PF25087"/>
    </source>
</evidence>
<evidence type="ECO:0000259" key="1">
    <source>
        <dbReference type="Pfam" id="PF00483"/>
    </source>
</evidence>
<sequence>MVVKKAILTGGGHATRLRPITTTINKHLIPLANKPMIFYAIEKVVEVGVREIAINVNPGETELQKYVGDGGHWGVNIRYFEQTGGPQGIAHVVSCARDFLGDDPFIFFLSDNIILGSLKEMADKFTRGGYSACLAFAEVPDPERFGVPEFDESGNLKRVVEKPTHPACNMAQTGIYFYDKHFFDAFSNIKKSDRGEYEISDINTWLLENGFKVGWEKVKSWWKDTGKPIDLITANQLLLDQLNDADFQNNAVIEQGARIEGKVSMGHGTRVGPKVVIRGPVIIGENCVLEDCIIGPYATIGAGTEVYSAEIEHSIIFDNVDINCPLRILDSIIGKNATIISGHQIPQGGHKMLLGDNTSIEM</sequence>
<dbReference type="Gene3D" id="3.90.550.10">
    <property type="entry name" value="Spore Coat Polysaccharide Biosynthesis Protein SpsA, Chain A"/>
    <property type="match status" value="1"/>
</dbReference>
<protein>
    <submittedName>
        <fullName evidence="3">Nucleotidyltransferase</fullName>
    </submittedName>
</protein>
<dbReference type="InterPro" id="IPR005835">
    <property type="entry name" value="NTP_transferase_dom"/>
</dbReference>
<dbReference type="GO" id="GO:0016740">
    <property type="term" value="F:transferase activity"/>
    <property type="evidence" value="ECO:0007669"/>
    <property type="project" value="UniProtKB-KW"/>
</dbReference>
<dbReference type="PANTHER" id="PTHR42883">
    <property type="entry name" value="GLUCOSE-1-PHOSPHATE THYMIDYLTRANSFERASE"/>
    <property type="match status" value="1"/>
</dbReference>
<dbReference type="STRING" id="1619050.UX20_C0002G0021"/>
<dbReference type="AlphaFoldDB" id="A0A0G1N1B6"/>
<dbReference type="Pfam" id="PF00483">
    <property type="entry name" value="NTP_transferase"/>
    <property type="match status" value="1"/>
</dbReference>
<evidence type="ECO:0000313" key="4">
    <source>
        <dbReference type="Proteomes" id="UP000034911"/>
    </source>
</evidence>
<dbReference type="InterPro" id="IPR029044">
    <property type="entry name" value="Nucleotide-diphossugar_trans"/>
</dbReference>
<dbReference type="EMBL" id="LCLH01000002">
    <property type="protein sequence ID" value="KKU14284.1"/>
    <property type="molecule type" value="Genomic_DNA"/>
</dbReference>